<dbReference type="CDD" id="cd17536">
    <property type="entry name" value="REC_YesN-like"/>
    <property type="match status" value="1"/>
</dbReference>
<feature type="modified residue" description="4-aspartylphosphate" evidence="3">
    <location>
        <position position="61"/>
    </location>
</feature>
<evidence type="ECO:0000313" key="7">
    <source>
        <dbReference type="Proteomes" id="UP000503483"/>
    </source>
</evidence>
<evidence type="ECO:0000256" key="1">
    <source>
        <dbReference type="ARBA" id="ARBA00012528"/>
    </source>
</evidence>
<dbReference type="Pfam" id="PF13188">
    <property type="entry name" value="PAS_8"/>
    <property type="match status" value="1"/>
</dbReference>
<dbReference type="SMART" id="SM00267">
    <property type="entry name" value="GGDEF"/>
    <property type="match status" value="1"/>
</dbReference>
<protein>
    <recommendedName>
        <fullName evidence="1">diguanylate cyclase</fullName>
        <ecNumber evidence="1">2.7.7.65</ecNumber>
    </recommendedName>
</protein>
<gene>
    <name evidence="6" type="ORF">AACT_1468</name>
</gene>
<name>A0A6M8EF73_9BACT</name>
<dbReference type="InterPro" id="IPR000014">
    <property type="entry name" value="PAS"/>
</dbReference>
<dbReference type="InterPro" id="IPR029787">
    <property type="entry name" value="Nucleotide_cyclase"/>
</dbReference>
<comment type="catalytic activity">
    <reaction evidence="2">
        <text>2 GTP = 3',3'-c-di-GMP + 2 diphosphate</text>
        <dbReference type="Rhea" id="RHEA:24898"/>
        <dbReference type="ChEBI" id="CHEBI:33019"/>
        <dbReference type="ChEBI" id="CHEBI:37565"/>
        <dbReference type="ChEBI" id="CHEBI:58805"/>
        <dbReference type="EC" id="2.7.7.65"/>
    </reaction>
</comment>
<evidence type="ECO:0000313" key="6">
    <source>
        <dbReference type="EMBL" id="QKE28632.1"/>
    </source>
</evidence>
<dbReference type="PANTHER" id="PTHR45138:SF9">
    <property type="entry name" value="DIGUANYLATE CYCLASE DGCM-RELATED"/>
    <property type="match status" value="1"/>
</dbReference>
<dbReference type="InterPro" id="IPR043128">
    <property type="entry name" value="Rev_trsase/Diguanyl_cyclase"/>
</dbReference>
<proteinExistence type="predicted"/>
<dbReference type="SMART" id="SM00448">
    <property type="entry name" value="REC"/>
    <property type="match status" value="1"/>
</dbReference>
<dbReference type="InterPro" id="IPR050469">
    <property type="entry name" value="Diguanylate_Cyclase"/>
</dbReference>
<evidence type="ECO:0000259" key="5">
    <source>
        <dbReference type="PROSITE" id="PS50887"/>
    </source>
</evidence>
<evidence type="ECO:0000256" key="3">
    <source>
        <dbReference type="PROSITE-ProRule" id="PRU00169"/>
    </source>
</evidence>
<dbReference type="PROSITE" id="PS50887">
    <property type="entry name" value="GGDEF"/>
    <property type="match status" value="1"/>
</dbReference>
<reference evidence="6 7" key="1">
    <citation type="submission" date="2019-08" db="EMBL/GenBank/DDBJ databases">
        <title>Complete genome sequence of Arcobacter acticola.</title>
        <authorList>
            <person name="Miller W."/>
        </authorList>
    </citation>
    <scope>NUCLEOTIDE SEQUENCE [LARGE SCALE GENOMIC DNA]</scope>
    <source>
        <strain evidence="6 7">KCTC 52212</strain>
    </source>
</reference>
<dbReference type="GO" id="GO:0052621">
    <property type="term" value="F:diguanylate cyclase activity"/>
    <property type="evidence" value="ECO:0007669"/>
    <property type="project" value="UniProtKB-EC"/>
</dbReference>
<keyword evidence="3" id="KW-0597">Phosphoprotein</keyword>
<dbReference type="PROSITE" id="PS50110">
    <property type="entry name" value="RESPONSE_REGULATORY"/>
    <property type="match status" value="1"/>
</dbReference>
<dbReference type="Pfam" id="PF00072">
    <property type="entry name" value="Response_reg"/>
    <property type="match status" value="1"/>
</dbReference>
<dbReference type="SUPFAM" id="SSF55073">
    <property type="entry name" value="Nucleotide cyclase"/>
    <property type="match status" value="1"/>
</dbReference>
<dbReference type="KEGG" id="paco:AACT_1468"/>
<dbReference type="EC" id="2.7.7.65" evidence="1"/>
<dbReference type="CDD" id="cd01949">
    <property type="entry name" value="GGDEF"/>
    <property type="match status" value="1"/>
</dbReference>
<dbReference type="Gene3D" id="3.40.50.2300">
    <property type="match status" value="1"/>
</dbReference>
<dbReference type="SUPFAM" id="SSF52172">
    <property type="entry name" value="CheY-like"/>
    <property type="match status" value="1"/>
</dbReference>
<keyword evidence="7" id="KW-1185">Reference proteome</keyword>
<evidence type="ECO:0000259" key="4">
    <source>
        <dbReference type="PROSITE" id="PS50110"/>
    </source>
</evidence>
<dbReference type="InterPro" id="IPR011006">
    <property type="entry name" value="CheY-like_superfamily"/>
</dbReference>
<feature type="domain" description="GGDEF" evidence="5">
    <location>
        <begin position="311"/>
        <end position="439"/>
    </location>
</feature>
<dbReference type="Pfam" id="PF00990">
    <property type="entry name" value="GGDEF"/>
    <property type="match status" value="1"/>
</dbReference>
<dbReference type="Gene3D" id="3.30.450.20">
    <property type="entry name" value="PAS domain"/>
    <property type="match status" value="1"/>
</dbReference>
<sequence>MNKEILKNISILYVEDESDVREFTSKLLSSLLKNVFTAENGQDGLDLYKENINTIDLIVTDINMPKMNGIAMCEKIRELNKEIPIVVTSAHNDTDFLKKAIDVGVSTYAMKPIDLYQLIESITKAIEPIFLKKELVTLNLSLESKIEMEIEKINSILDAQENIVIVTNKEEITNINKKFLEFFGIESFEKFKEAKKDIFDLFHEEFGFITRNQMEKQECWLKYIKELPEIDRIVKIKNHKNEERLFTINIDYYENKEHYYIFSLTDITSIKEKANLLEYQSSHDKITGLFNKNKFDEFYEKEVKRSKRYKNDLSIILFDIYEFREIIEINKSSIGDIILKEISQIMSNCIREQDISARWGGEEFLILLPQTNLEGAQIVANKINNTVFEHLFTEKQLKLSANFGVSELKEEDDEKTFMSRVNKLLFESKNRGKSVVIAR</sequence>
<dbReference type="InterPro" id="IPR000160">
    <property type="entry name" value="GGDEF_dom"/>
</dbReference>
<dbReference type="NCBIfam" id="TIGR00254">
    <property type="entry name" value="GGDEF"/>
    <property type="match status" value="1"/>
</dbReference>
<dbReference type="InterPro" id="IPR001789">
    <property type="entry name" value="Sig_transdc_resp-reg_receiver"/>
</dbReference>
<dbReference type="RefSeq" id="WP_172126203.1">
    <property type="nucleotide sequence ID" value="NZ_CP042652.1"/>
</dbReference>
<accession>A0A6M8EF73</accession>
<dbReference type="GO" id="GO:0000160">
    <property type="term" value="P:phosphorelay signal transduction system"/>
    <property type="evidence" value="ECO:0007669"/>
    <property type="project" value="InterPro"/>
</dbReference>
<dbReference type="Proteomes" id="UP000503483">
    <property type="component" value="Chromosome"/>
</dbReference>
<dbReference type="PANTHER" id="PTHR45138">
    <property type="entry name" value="REGULATORY COMPONENTS OF SENSORY TRANSDUCTION SYSTEM"/>
    <property type="match status" value="1"/>
</dbReference>
<dbReference type="AlphaFoldDB" id="A0A6M8EF73"/>
<evidence type="ECO:0000256" key="2">
    <source>
        <dbReference type="ARBA" id="ARBA00034247"/>
    </source>
</evidence>
<dbReference type="Gene3D" id="3.30.70.270">
    <property type="match status" value="1"/>
</dbReference>
<dbReference type="EMBL" id="CP042652">
    <property type="protein sequence ID" value="QKE28632.1"/>
    <property type="molecule type" value="Genomic_DNA"/>
</dbReference>
<organism evidence="6 7">
    <name type="scientific">Arcobacter acticola</name>
    <dbReference type="NCBI Taxonomy" id="1849015"/>
    <lineage>
        <taxon>Bacteria</taxon>
        <taxon>Pseudomonadati</taxon>
        <taxon>Campylobacterota</taxon>
        <taxon>Epsilonproteobacteria</taxon>
        <taxon>Campylobacterales</taxon>
        <taxon>Arcobacteraceae</taxon>
        <taxon>Arcobacter</taxon>
    </lineage>
</organism>
<feature type="domain" description="Response regulatory" evidence="4">
    <location>
        <begin position="10"/>
        <end position="126"/>
    </location>
</feature>